<proteinExistence type="predicted"/>
<gene>
    <name evidence="1" type="ORF">psageK4e_121c</name>
</gene>
<protein>
    <submittedName>
        <fullName evidence="1">Uncharacterized protein</fullName>
    </submittedName>
</protein>
<accession>A0AAE8XLW1</accession>
<organism evidence="1 2">
    <name type="scientific">Pseudomonas phage psageK4e</name>
    <dbReference type="NCBI Taxonomy" id="2875723"/>
    <lineage>
        <taxon>Viruses</taxon>
        <taxon>Duplodnaviria</taxon>
        <taxon>Heunggongvirae</taxon>
        <taxon>Uroviricota</taxon>
        <taxon>Caudoviricetes</taxon>
        <taxon>Vandenendeviridae</taxon>
        <taxon>Gorskivirinae</taxon>
        <taxon>Otagovirus</taxon>
        <taxon>Otagovirus psagek4e</taxon>
    </lineage>
</organism>
<dbReference type="EMBL" id="MZ868713">
    <property type="protein sequence ID" value="UAW53569.1"/>
    <property type="molecule type" value="Genomic_DNA"/>
</dbReference>
<sequence length="59" mass="6755">MVDSAILHPSYPLSSPRCEKAPPVRAGLNLVFMLTTARVHCQRPSRYTSQRNPKVWRSF</sequence>
<name>A0AAE8XLW1_9CAUD</name>
<evidence type="ECO:0000313" key="2">
    <source>
        <dbReference type="Proteomes" id="UP000828763"/>
    </source>
</evidence>
<dbReference type="Proteomes" id="UP000828763">
    <property type="component" value="Segment"/>
</dbReference>
<keyword evidence="2" id="KW-1185">Reference proteome</keyword>
<evidence type="ECO:0000313" key="1">
    <source>
        <dbReference type="EMBL" id="UAW53569.1"/>
    </source>
</evidence>
<reference evidence="1 2" key="1">
    <citation type="submission" date="2021-08" db="EMBL/GenBank/DDBJ databases">
        <authorList>
            <person name="Martino G."/>
            <person name="Holtappels D."/>
            <person name="Wagemans J."/>
            <person name="Lavigne R."/>
            <person name="Turina M."/>
            <person name="Ciuffo M."/>
        </authorList>
    </citation>
    <scope>NUCLEOTIDE SEQUENCE [LARGE SCALE GENOMIC DNA]</scope>
</reference>